<dbReference type="STRING" id="1072685.IX83_03255"/>
<keyword evidence="1" id="KW-0812">Transmembrane</keyword>
<dbReference type="AlphaFoldDB" id="A0A077DGZ5"/>
<feature type="transmembrane region" description="Helical" evidence="1">
    <location>
        <begin position="243"/>
        <end position="262"/>
    </location>
</feature>
<dbReference type="HOGENOM" id="CLU_041785_1_0_4"/>
<evidence type="ECO:0000313" key="2">
    <source>
        <dbReference type="EMBL" id="AIL32453.1"/>
    </source>
</evidence>
<evidence type="ECO:0000313" key="3">
    <source>
        <dbReference type="Proteomes" id="UP000028945"/>
    </source>
</evidence>
<organism evidence="2 3">
    <name type="scientific">Basilea psittacipulmonis DSM 24701</name>
    <dbReference type="NCBI Taxonomy" id="1072685"/>
    <lineage>
        <taxon>Bacteria</taxon>
        <taxon>Pseudomonadati</taxon>
        <taxon>Pseudomonadota</taxon>
        <taxon>Betaproteobacteria</taxon>
        <taxon>Burkholderiales</taxon>
        <taxon>Alcaligenaceae</taxon>
        <taxon>Basilea</taxon>
    </lineage>
</organism>
<feature type="transmembrane region" description="Helical" evidence="1">
    <location>
        <begin position="219"/>
        <end position="237"/>
    </location>
</feature>
<feature type="transmembrane region" description="Helical" evidence="1">
    <location>
        <begin position="96"/>
        <end position="113"/>
    </location>
</feature>
<dbReference type="RefSeq" id="WP_038499087.1">
    <property type="nucleotide sequence ID" value="NZ_AFWK01000019.1"/>
</dbReference>
<feature type="transmembrane region" description="Helical" evidence="1">
    <location>
        <begin position="307"/>
        <end position="324"/>
    </location>
</feature>
<proteinExistence type="predicted"/>
<reference evidence="2 3" key="1">
    <citation type="journal article" date="2014" name="BMC Genomics">
        <title>A genomic perspective on a new bacterial genus and species from the Alcaligenaceae family, Basilea psittacipulmonis.</title>
        <authorList>
            <person name="Whiteson K.L."/>
            <person name="Hernandez D."/>
            <person name="Lazarevic V."/>
            <person name="Gaia N."/>
            <person name="Farinelli L."/>
            <person name="Francois P."/>
            <person name="Pilo P."/>
            <person name="Frey J."/>
            <person name="Schrenzel J."/>
        </authorList>
    </citation>
    <scope>NUCLEOTIDE SEQUENCE [LARGE SCALE GENOMIC DNA]</scope>
    <source>
        <strain evidence="2 3">DSM 24701</strain>
    </source>
</reference>
<feature type="transmembrane region" description="Helical" evidence="1">
    <location>
        <begin position="344"/>
        <end position="363"/>
    </location>
</feature>
<dbReference type="KEGG" id="bpsi:IX83_03255"/>
<dbReference type="InterPro" id="IPR010266">
    <property type="entry name" value="NnrS"/>
</dbReference>
<feature type="transmembrane region" description="Helical" evidence="1">
    <location>
        <begin position="27"/>
        <end position="47"/>
    </location>
</feature>
<dbReference type="Proteomes" id="UP000028945">
    <property type="component" value="Chromosome"/>
</dbReference>
<feature type="transmembrane region" description="Helical" evidence="1">
    <location>
        <begin position="119"/>
        <end position="138"/>
    </location>
</feature>
<dbReference type="EMBL" id="CP009238">
    <property type="protein sequence ID" value="AIL32453.1"/>
    <property type="molecule type" value="Genomic_DNA"/>
</dbReference>
<feature type="transmembrane region" description="Helical" evidence="1">
    <location>
        <begin position="67"/>
        <end position="84"/>
    </location>
</feature>
<accession>A0A077DGZ5</accession>
<evidence type="ECO:0008006" key="4">
    <source>
        <dbReference type="Google" id="ProtNLM"/>
    </source>
</evidence>
<keyword evidence="1" id="KW-1133">Transmembrane helix</keyword>
<sequence>MIVNIDPPSFKKAPEPTGLDRFPVLSYAFRPLYFFGTLFCLISLIEWTAGYKGTPQLPFQLWHAHEMIYGFVGTIIVGFLLTAVRTWTGLVTAKNAELIVLLFFWFVARIAVYGGEQGLWLAFMANVLFYGYATYLFAKPIIQSKNKRNYIPIGILFCLLLSLCGFDLTVLTRHTLWAMNFMYVGISVVLSVVCLIAMRVLPFFTARRLGTNQMVIPPSMQKWGMLVPIFIAVLMVFKHIDAAVWVAFVLSLYVAYCLFFMLKGTYVKTMWTEPMLWILHLAVFFVALGAPFLYFFMAIDSKFMDSAMHMMTVGGISAIILGMMARTSLGHTGRMMRAVPPMPWAFRLIFVAMLIRVCLRFAQTDVQYHMIWGASAVFYILAFALFLGRYGLWLWQKSESK</sequence>
<dbReference type="OrthoDB" id="9770040at2"/>
<dbReference type="eggNOG" id="COG3213">
    <property type="taxonomic scope" value="Bacteria"/>
</dbReference>
<feature type="transmembrane region" description="Helical" evidence="1">
    <location>
        <begin position="369"/>
        <end position="392"/>
    </location>
</feature>
<feature type="transmembrane region" description="Helical" evidence="1">
    <location>
        <begin position="150"/>
        <end position="171"/>
    </location>
</feature>
<feature type="transmembrane region" description="Helical" evidence="1">
    <location>
        <begin position="177"/>
        <end position="198"/>
    </location>
</feature>
<feature type="transmembrane region" description="Helical" evidence="1">
    <location>
        <begin position="274"/>
        <end position="295"/>
    </location>
</feature>
<gene>
    <name evidence="2" type="ORF">IX83_03255</name>
</gene>
<keyword evidence="1" id="KW-0472">Membrane</keyword>
<protein>
    <recommendedName>
        <fullName evidence="4">NnrS family protein</fullName>
    </recommendedName>
</protein>
<name>A0A077DGZ5_9BURK</name>
<keyword evidence="3" id="KW-1185">Reference proteome</keyword>
<evidence type="ECO:0000256" key="1">
    <source>
        <dbReference type="SAM" id="Phobius"/>
    </source>
</evidence>
<dbReference type="Pfam" id="PF05940">
    <property type="entry name" value="NnrS"/>
    <property type="match status" value="1"/>
</dbReference>